<dbReference type="Proteomes" id="UP000006180">
    <property type="component" value="Chromosome"/>
</dbReference>
<dbReference type="EMBL" id="CP003563">
    <property type="protein sequence ID" value="AFL54140.1"/>
    <property type="molecule type" value="Genomic_DNA"/>
</dbReference>
<dbReference type="HOGENOM" id="CLU_082100_0_0_5"/>
<dbReference type="RefSeq" id="WP_014766251.1">
    <property type="nucleotide sequence ID" value="NC_018000.1"/>
</dbReference>
<evidence type="ECO:0000256" key="2">
    <source>
        <dbReference type="SAM" id="Phobius"/>
    </source>
</evidence>
<feature type="region of interest" description="Disordered" evidence="1">
    <location>
        <begin position="240"/>
        <end position="260"/>
    </location>
</feature>
<feature type="transmembrane region" description="Helical" evidence="2">
    <location>
        <begin position="148"/>
        <end position="169"/>
    </location>
</feature>
<evidence type="ECO:0008006" key="5">
    <source>
        <dbReference type="Google" id="ProtNLM"/>
    </source>
</evidence>
<feature type="transmembrane region" description="Helical" evidence="2">
    <location>
        <begin position="15"/>
        <end position="37"/>
    </location>
</feature>
<keyword evidence="2" id="KW-0812">Transmembrane</keyword>
<keyword evidence="2" id="KW-1133">Transmembrane helix</keyword>
<feature type="transmembrane region" description="Helical" evidence="2">
    <location>
        <begin position="207"/>
        <end position="229"/>
    </location>
</feature>
<keyword evidence="2" id="KW-0472">Membrane</keyword>
<evidence type="ECO:0000256" key="1">
    <source>
        <dbReference type="SAM" id="MobiDB-lite"/>
    </source>
</evidence>
<feature type="transmembrane region" description="Helical" evidence="2">
    <location>
        <begin position="123"/>
        <end position="142"/>
    </location>
</feature>
<dbReference type="InterPro" id="IPR011672">
    <property type="entry name" value="DUF1614"/>
</dbReference>
<reference evidence="3 4" key="1">
    <citation type="journal article" date="2012" name="J. Bacteriol.">
        <title>Complete genome sequence of the broad-host-range strain Sinorhizobium fredii USDA257.</title>
        <authorList>
            <person name="Schuldes J."/>
            <person name="Rodriguez Orbegoso M."/>
            <person name="Schmeisser C."/>
            <person name="Krishnan H.B."/>
            <person name="Daniel R."/>
            <person name="Streit W.R."/>
        </authorList>
    </citation>
    <scope>NUCLEOTIDE SEQUENCE [LARGE SCALE GENOMIC DNA]</scope>
    <source>
        <strain evidence="3 4">USDA 257</strain>
    </source>
</reference>
<dbReference type="PATRIC" id="fig|1185652.3.peg.5833"/>
<evidence type="ECO:0000313" key="3">
    <source>
        <dbReference type="EMBL" id="AFL54140.1"/>
    </source>
</evidence>
<gene>
    <name evidence="3" type="ORF">USDA257_c56260</name>
</gene>
<organism evidence="3 4">
    <name type="scientific">Sinorhizobium fredii (strain USDA 257)</name>
    <dbReference type="NCBI Taxonomy" id="1185652"/>
    <lineage>
        <taxon>Bacteria</taxon>
        <taxon>Pseudomonadati</taxon>
        <taxon>Pseudomonadota</taxon>
        <taxon>Alphaproteobacteria</taxon>
        <taxon>Hyphomicrobiales</taxon>
        <taxon>Rhizobiaceae</taxon>
        <taxon>Sinorhizobium/Ensifer group</taxon>
        <taxon>Sinorhizobium</taxon>
    </lineage>
</organism>
<proteinExistence type="predicted"/>
<accession>I3XE34</accession>
<dbReference type="eggNOG" id="COG4089">
    <property type="taxonomic scope" value="Bacteria"/>
</dbReference>
<dbReference type="Pfam" id="PF07758">
    <property type="entry name" value="DUF1614"/>
    <property type="match status" value="1"/>
</dbReference>
<protein>
    <recommendedName>
        <fullName evidence="5">Transmembrane protein</fullName>
    </recommendedName>
</protein>
<dbReference type="STRING" id="1185652.USDA257_c56260"/>
<dbReference type="AlphaFoldDB" id="I3XE34"/>
<name>I3XE34_SINF2</name>
<sequence>MHLSQLHYLPLPAPLFSALALSFLVLVALIQLGVLQYAYTRLGISARAALLLLLGSLLGSYLNLPLAELPGQEVLSGRVVDYFGMRYVVPVFVDWPGTIIAVNVGGALIPTLMSIYLLSKNGLWGRGLLATAVVAAVCHWLARPVPGLGIALPVFVPAISTGLVALLLSRQHAAPLAYVGGSLGTLAGADLLNLGNLRGLGAPVASIGGAGTFDGIFVTAILAVLIASLSRGSPLSRLSSAATMPEAPTYGPPEAGGRHP</sequence>
<feature type="transmembrane region" description="Helical" evidence="2">
    <location>
        <begin position="87"/>
        <end position="111"/>
    </location>
</feature>
<evidence type="ECO:0000313" key="4">
    <source>
        <dbReference type="Proteomes" id="UP000006180"/>
    </source>
</evidence>
<feature type="transmembrane region" description="Helical" evidence="2">
    <location>
        <begin position="49"/>
        <end position="67"/>
    </location>
</feature>
<dbReference type="KEGG" id="sfd:USDA257_c56260"/>
<feature type="transmembrane region" description="Helical" evidence="2">
    <location>
        <begin position="176"/>
        <end position="195"/>
    </location>
</feature>